<dbReference type="EC" id="7.6.2.2" evidence="3"/>
<dbReference type="FunCoup" id="B4J512">
    <property type="interactions" value="36"/>
</dbReference>
<dbReference type="GO" id="GO:0017085">
    <property type="term" value="P:response to insecticide"/>
    <property type="evidence" value="ECO:0007669"/>
    <property type="project" value="EnsemblMetazoa"/>
</dbReference>
<dbReference type="OMA" id="QDYWLRW"/>
<feature type="transmembrane region" description="Helical" evidence="15">
    <location>
        <begin position="207"/>
        <end position="227"/>
    </location>
</feature>
<dbReference type="InterPro" id="IPR003439">
    <property type="entry name" value="ABC_transporter-like_ATP-bd"/>
</dbReference>
<keyword evidence="11 15" id="KW-0472">Membrane</keyword>
<feature type="transmembrane region" description="Helical" evidence="15">
    <location>
        <begin position="759"/>
        <end position="791"/>
    </location>
</feature>
<evidence type="ECO:0000259" key="16">
    <source>
        <dbReference type="PROSITE" id="PS50893"/>
    </source>
</evidence>
<feature type="compositionally biased region" description="Acidic residues" evidence="14">
    <location>
        <begin position="684"/>
        <end position="707"/>
    </location>
</feature>
<evidence type="ECO:0000313" key="19">
    <source>
        <dbReference type="Proteomes" id="UP000001070"/>
    </source>
</evidence>
<dbReference type="GO" id="GO:0016887">
    <property type="term" value="F:ATP hydrolysis activity"/>
    <property type="evidence" value="ECO:0007669"/>
    <property type="project" value="InterPro"/>
</dbReference>
<dbReference type="GO" id="GO:0015421">
    <property type="term" value="F:ABC-type oligopeptide transporter activity"/>
    <property type="evidence" value="ECO:0007669"/>
    <property type="project" value="TreeGrafter"/>
</dbReference>
<keyword evidence="19" id="KW-1185">Reference proteome</keyword>
<evidence type="ECO:0000256" key="8">
    <source>
        <dbReference type="ARBA" id="ARBA00022840"/>
    </source>
</evidence>
<dbReference type="InterPro" id="IPR017871">
    <property type="entry name" value="ABC_transporter-like_CS"/>
</dbReference>
<dbReference type="PhylomeDB" id="B4J512"/>
<comment type="similarity">
    <text evidence="2">Belongs to the ABC transporter superfamily. ABCB family. Multidrug resistance exporter (TC 3.A.1.201) subfamily.</text>
</comment>
<dbReference type="EMBL" id="CH916367">
    <property type="protein sequence ID" value="EDW01718.1"/>
    <property type="molecule type" value="Genomic_DNA"/>
</dbReference>
<comment type="catalytic activity">
    <reaction evidence="13">
        <text>ATP + H2O + xenobioticSide 1 = ADP + phosphate + xenobioticSide 2.</text>
        <dbReference type="EC" id="7.6.2.2"/>
    </reaction>
</comment>
<feature type="compositionally biased region" description="Basic residues" evidence="14">
    <location>
        <begin position="725"/>
        <end position="737"/>
    </location>
</feature>
<dbReference type="Gene3D" id="3.40.50.300">
    <property type="entry name" value="P-loop containing nucleotide triphosphate hydrolases"/>
    <property type="match status" value="2"/>
</dbReference>
<dbReference type="HOGENOM" id="CLU_000604_17_2_1"/>
<evidence type="ECO:0000256" key="1">
    <source>
        <dbReference type="ARBA" id="ARBA00004141"/>
    </source>
</evidence>
<keyword evidence="10 15" id="KW-1133">Transmembrane helix</keyword>
<feature type="domain" description="ABC transporter" evidence="16">
    <location>
        <begin position="1084"/>
        <end position="1322"/>
    </location>
</feature>
<evidence type="ECO:0000256" key="13">
    <source>
        <dbReference type="ARBA" id="ARBA00034018"/>
    </source>
</evidence>
<dbReference type="eggNOG" id="KOG0055">
    <property type="taxonomic scope" value="Eukaryota"/>
</dbReference>
<keyword evidence="9" id="KW-1278">Translocase</keyword>
<comment type="subcellular location">
    <subcellularLocation>
        <location evidence="1">Membrane</location>
        <topology evidence="1">Multi-pass membrane protein</topology>
    </subcellularLocation>
</comment>
<dbReference type="SMR" id="B4J512"/>
<evidence type="ECO:0000256" key="7">
    <source>
        <dbReference type="ARBA" id="ARBA00022741"/>
    </source>
</evidence>
<feature type="domain" description="ABC transmembrane type-1" evidence="17">
    <location>
        <begin position="60"/>
        <end position="378"/>
    </location>
</feature>
<dbReference type="GO" id="GO:0005743">
    <property type="term" value="C:mitochondrial inner membrane"/>
    <property type="evidence" value="ECO:0007669"/>
    <property type="project" value="TreeGrafter"/>
</dbReference>
<dbReference type="FunFam" id="1.20.1560.10:FF:000009">
    <property type="entry name" value="ABC transporter B family member 1"/>
    <property type="match status" value="1"/>
</dbReference>
<gene>
    <name evidence="18" type="primary">Dgri\GH21602</name>
    <name evidence="18" type="ORF">Dgri_GH21602</name>
</gene>
<keyword evidence="12" id="KW-0325">Glycoprotein</keyword>
<evidence type="ECO:0000256" key="14">
    <source>
        <dbReference type="SAM" id="MobiDB-lite"/>
    </source>
</evidence>
<dbReference type="PANTHER" id="PTHR43394">
    <property type="entry name" value="ATP-DEPENDENT PERMEASE MDL1, MITOCHONDRIAL"/>
    <property type="match status" value="1"/>
</dbReference>
<dbReference type="CDD" id="cd03249">
    <property type="entry name" value="ABC_MTABC3_MDL1_MDL2"/>
    <property type="match status" value="2"/>
</dbReference>
<feature type="transmembrane region" description="Helical" evidence="15">
    <location>
        <begin position="314"/>
        <end position="335"/>
    </location>
</feature>
<dbReference type="PROSITE" id="PS50929">
    <property type="entry name" value="ABC_TM1F"/>
    <property type="match status" value="2"/>
</dbReference>
<feature type="domain" description="ABC transmembrane type-1" evidence="17">
    <location>
        <begin position="761"/>
        <end position="1048"/>
    </location>
</feature>
<keyword evidence="7" id="KW-0547">Nucleotide-binding</keyword>
<evidence type="ECO:0000259" key="17">
    <source>
        <dbReference type="PROSITE" id="PS50929"/>
    </source>
</evidence>
<evidence type="ECO:0000256" key="6">
    <source>
        <dbReference type="ARBA" id="ARBA00022737"/>
    </source>
</evidence>
<feature type="transmembrane region" description="Helical" evidence="15">
    <location>
        <begin position="347"/>
        <end position="365"/>
    </location>
</feature>
<feature type="transmembrane region" description="Helical" evidence="15">
    <location>
        <begin position="907"/>
        <end position="928"/>
    </location>
</feature>
<dbReference type="KEGG" id="dgr:6560109"/>
<dbReference type="InterPro" id="IPR003593">
    <property type="entry name" value="AAA+_ATPase"/>
</dbReference>
<dbReference type="SUPFAM" id="SSF52540">
    <property type="entry name" value="P-loop containing nucleoside triphosphate hydrolases"/>
    <property type="match status" value="2"/>
</dbReference>
<evidence type="ECO:0000256" key="10">
    <source>
        <dbReference type="ARBA" id="ARBA00022989"/>
    </source>
</evidence>
<feature type="domain" description="ABC transporter" evidence="16">
    <location>
        <begin position="415"/>
        <end position="651"/>
    </location>
</feature>
<dbReference type="GO" id="GO:0097254">
    <property type="term" value="P:renal tubular secretion"/>
    <property type="evidence" value="ECO:0007669"/>
    <property type="project" value="EnsemblMetazoa"/>
</dbReference>
<feature type="transmembrane region" description="Helical" evidence="15">
    <location>
        <begin position="128"/>
        <end position="150"/>
    </location>
</feature>
<evidence type="ECO:0000256" key="15">
    <source>
        <dbReference type="SAM" id="Phobius"/>
    </source>
</evidence>
<evidence type="ECO:0000256" key="4">
    <source>
        <dbReference type="ARBA" id="ARBA00022448"/>
    </source>
</evidence>
<dbReference type="InterPro" id="IPR036640">
    <property type="entry name" value="ABC1_TM_sf"/>
</dbReference>
<dbReference type="GO" id="GO:0008559">
    <property type="term" value="F:ABC-type xenobiotic transporter activity"/>
    <property type="evidence" value="ECO:0007669"/>
    <property type="project" value="UniProtKB-EC"/>
</dbReference>
<feature type="transmembrane region" description="Helical" evidence="15">
    <location>
        <begin position="988"/>
        <end position="1008"/>
    </location>
</feature>
<organism evidence="19">
    <name type="scientific">Drosophila grimshawi</name>
    <name type="common">Hawaiian fruit fly</name>
    <name type="synonym">Idiomyia grimshawi</name>
    <dbReference type="NCBI Taxonomy" id="7222"/>
    <lineage>
        <taxon>Eukaryota</taxon>
        <taxon>Metazoa</taxon>
        <taxon>Ecdysozoa</taxon>
        <taxon>Arthropoda</taxon>
        <taxon>Hexapoda</taxon>
        <taxon>Insecta</taxon>
        <taxon>Pterygota</taxon>
        <taxon>Neoptera</taxon>
        <taxon>Endopterygota</taxon>
        <taxon>Diptera</taxon>
        <taxon>Brachycera</taxon>
        <taxon>Muscomorpha</taxon>
        <taxon>Ephydroidea</taxon>
        <taxon>Drosophilidae</taxon>
        <taxon>Drosophila</taxon>
        <taxon>Hawaiian Drosophila</taxon>
    </lineage>
</organism>
<dbReference type="Gene3D" id="1.20.1560.10">
    <property type="entry name" value="ABC transporter type 1, transmembrane domain"/>
    <property type="match status" value="3"/>
</dbReference>
<accession>B4J512</accession>
<dbReference type="InterPro" id="IPR027417">
    <property type="entry name" value="P-loop_NTPase"/>
</dbReference>
<feature type="transmembrane region" description="Helical" evidence="15">
    <location>
        <begin position="803"/>
        <end position="825"/>
    </location>
</feature>
<proteinExistence type="inferred from homology"/>
<dbReference type="CDD" id="cd18578">
    <property type="entry name" value="ABC_6TM_Pgp_ABCB1_D2_like"/>
    <property type="match status" value="1"/>
</dbReference>
<dbReference type="InterPro" id="IPR039421">
    <property type="entry name" value="Type_1_exporter"/>
</dbReference>
<dbReference type="STRING" id="7222.B4J512"/>
<feature type="region of interest" description="Disordered" evidence="14">
    <location>
        <begin position="1"/>
        <end position="24"/>
    </location>
</feature>
<dbReference type="PANTHER" id="PTHR43394:SF27">
    <property type="entry name" value="ATP-DEPENDENT TRANSLOCASE ABCB1-LIKE"/>
    <property type="match status" value="1"/>
</dbReference>
<dbReference type="PROSITE" id="PS50893">
    <property type="entry name" value="ABC_TRANSPORTER_2"/>
    <property type="match status" value="2"/>
</dbReference>
<dbReference type="GO" id="GO:0005524">
    <property type="term" value="F:ATP binding"/>
    <property type="evidence" value="ECO:0007669"/>
    <property type="project" value="UniProtKB-KW"/>
</dbReference>
<sequence length="1327" mass="145997">MSKQTEVPKESKKQRQTKLPDLGDFQVQKKTGDATAEPDKKYNYFNLFRYSTVGERFLLALSMIVATLASVFIPYFILIYGEFTSLLIDRNVREGTSSPTFILALFGGGRRLTNPGVEENRQAIIDDAVAFGIGSLVGSVIMLMLIIIAIDVSNRVALNQINRIRKLFLEAILRQDMSWYDTTSGTNFASKMTEDLDKVKEGIGEKVAIVTFLIMTFVMGIVASFIYGWKLTLVVLTCCPFIVLSTAMVAKIQSSLAEKELKAYSDAGSVAEEVFSGIRTVLAFSGERKENERFGKLLVPAEVTGRKKGLYSGIGAGVMWLLIYGCMAIAIWYGVNLILDERDQVDRHYTPAVLVIVLFAVIMGAQNLGFSSPHVDSFGIAVGAARNLFRIIDRKSEIDPMVEHGLKPNGIAGRLRFEDIHFRYPSRPDVQILNGLTVDVEPGQTVAFVGASGCGKSTVIQLMQRFYDPEQGSVKLDGHDLRTLNVAWLRAQIGVVGQEPVLFATTIGENIRFGNPLATQSEIERAARNANCHEFISKLPKGYDTKVGERGAQMSGGQKQRIAIARALVRNPQILLLDEATSALDPTSEKRVQDALELASQGPTTLVVAHRLSTVTNADKIVFVKDGRVAEQGTHDELMDKGGLYCELVNITRRKEASEGADLDEKDSASGMVKVPLSKHREDDILDDDDDGVDDDDDEDGDEDIDETVAPTSNSKEDGFSVSSRSKRRSQRRKKKKKLDEPKVSFMQLMKLNAPEWRYMLWGCVAAAMHGTTFPLWGLFFGDFFGILGYADEDLVRKRGNDISFIFLGIGVMAGVGTMLQSYMFTTAGVKMTTRLRKTAFKTIMSQEVAFFDDERNSVGALCARLAGDCSNVQGATGARVGIMLQAVVTLAVGMIIGFIYSWQQTLLTLVTLPFLCLSVYLEGRFIAKNVQWAKMAIEEASQVAVEAIANIRTVNGLGLEQMVLERYISQIDQVDIASRRKVRFRGLVFALGQAAPFLAYGVSLYYGGLLFADGLLPYEDIIKVAEALIFGSWMLGQALAYAPNVNDAIISAGRLMKLFEQIPKQSNPPLNPYNTAEKSEGDIVYENVCFEYPTRKDTPILHSLNLCIKKNTTVALVGPSGSGKSTCIQLLLRYYDPVSGSVNLSGVPSTDFPLDTLRSKLGLVSQEPVLFDRTIAENIAYGNNFRDDVPMQEIIEAAKKANIHNFISSLPQGYETRLGKTSQLSGGQKQRVAIARALVRNPKILILDEATSALDLESEKVVQQALDEARAGRTCVTIAHRLSTVRDADLICVLKKGIVVEQGTHDHLMGLNGIYANLYMMQQVAG</sequence>
<dbReference type="PROSITE" id="PS00211">
    <property type="entry name" value="ABC_TRANSPORTER_1"/>
    <property type="match status" value="2"/>
</dbReference>
<dbReference type="GO" id="GO:0001666">
    <property type="term" value="P:response to hypoxia"/>
    <property type="evidence" value="ECO:0007669"/>
    <property type="project" value="EnsemblMetazoa"/>
</dbReference>
<keyword evidence="5 15" id="KW-0812">Transmembrane</keyword>
<feature type="region of interest" description="Disordered" evidence="14">
    <location>
        <begin position="657"/>
        <end position="740"/>
    </location>
</feature>
<feature type="compositionally biased region" description="Basic and acidic residues" evidence="14">
    <location>
        <begin position="1"/>
        <end position="13"/>
    </location>
</feature>
<keyword evidence="8" id="KW-0067">ATP-binding</keyword>
<feature type="transmembrane region" description="Helical" evidence="15">
    <location>
        <begin position="57"/>
        <end position="80"/>
    </location>
</feature>
<keyword evidence="6" id="KW-0677">Repeat</keyword>
<dbReference type="FunFam" id="3.40.50.300:FF:000479">
    <property type="entry name" value="Multidrug resistance protein 1A"/>
    <property type="match status" value="2"/>
</dbReference>
<dbReference type="InterPro" id="IPR011527">
    <property type="entry name" value="ABC1_TM_dom"/>
</dbReference>
<dbReference type="CDD" id="cd18577">
    <property type="entry name" value="ABC_6TM_Pgp_ABCB1_D1_like"/>
    <property type="match status" value="1"/>
</dbReference>
<feature type="transmembrane region" description="Helical" evidence="15">
    <location>
        <begin position="881"/>
        <end position="901"/>
    </location>
</feature>
<protein>
    <recommendedName>
        <fullName evidence="3">ABC-type xenobiotic transporter</fullName>
        <ecNumber evidence="3">7.6.2.2</ecNumber>
    </recommendedName>
</protein>
<dbReference type="Proteomes" id="UP000001070">
    <property type="component" value="Unassembled WGS sequence"/>
</dbReference>
<dbReference type="SUPFAM" id="SSF90123">
    <property type="entry name" value="ABC transporter transmembrane region"/>
    <property type="match status" value="2"/>
</dbReference>
<dbReference type="SMART" id="SM00382">
    <property type="entry name" value="AAA"/>
    <property type="match status" value="2"/>
</dbReference>
<name>B4J512_DROGR</name>
<evidence type="ECO:0000256" key="12">
    <source>
        <dbReference type="ARBA" id="ARBA00023180"/>
    </source>
</evidence>
<dbReference type="Pfam" id="PF00005">
    <property type="entry name" value="ABC_tran"/>
    <property type="match status" value="2"/>
</dbReference>
<evidence type="ECO:0000313" key="18">
    <source>
        <dbReference type="EMBL" id="EDW01718.1"/>
    </source>
</evidence>
<evidence type="ECO:0000256" key="9">
    <source>
        <dbReference type="ARBA" id="ARBA00022967"/>
    </source>
</evidence>
<dbReference type="OrthoDB" id="6500128at2759"/>
<feature type="transmembrane region" description="Helical" evidence="15">
    <location>
        <begin position="233"/>
        <end position="252"/>
    </location>
</feature>
<evidence type="ECO:0000256" key="2">
    <source>
        <dbReference type="ARBA" id="ARBA00007577"/>
    </source>
</evidence>
<reference evidence="18 19" key="1">
    <citation type="journal article" date="2007" name="Nature">
        <title>Evolution of genes and genomes on the Drosophila phylogeny.</title>
        <authorList>
            <consortium name="Drosophila 12 Genomes Consortium"/>
            <person name="Clark A.G."/>
            <person name="Eisen M.B."/>
            <person name="Smith D.R."/>
            <person name="Bergman C.M."/>
            <person name="Oliver B."/>
            <person name="Markow T.A."/>
            <person name="Kaufman T.C."/>
            <person name="Kellis M."/>
            <person name="Gelbart W."/>
            <person name="Iyer V.N."/>
            <person name="Pollard D.A."/>
            <person name="Sackton T.B."/>
            <person name="Larracuente A.M."/>
            <person name="Singh N.D."/>
            <person name="Abad J.P."/>
            <person name="Abt D.N."/>
            <person name="Adryan B."/>
            <person name="Aguade M."/>
            <person name="Akashi H."/>
            <person name="Anderson W.W."/>
            <person name="Aquadro C.F."/>
            <person name="Ardell D.H."/>
            <person name="Arguello R."/>
            <person name="Artieri C.G."/>
            <person name="Barbash D.A."/>
            <person name="Barker D."/>
            <person name="Barsanti P."/>
            <person name="Batterham P."/>
            <person name="Batzoglou S."/>
            <person name="Begun D."/>
            <person name="Bhutkar A."/>
            <person name="Blanco E."/>
            <person name="Bosak S.A."/>
            <person name="Bradley R.K."/>
            <person name="Brand A.D."/>
            <person name="Brent M.R."/>
            <person name="Brooks A.N."/>
            <person name="Brown R.H."/>
            <person name="Butlin R.K."/>
            <person name="Caggese C."/>
            <person name="Calvi B.R."/>
            <person name="Bernardo de Carvalho A."/>
            <person name="Caspi A."/>
            <person name="Castrezana S."/>
            <person name="Celniker S.E."/>
            <person name="Chang J.L."/>
            <person name="Chapple C."/>
            <person name="Chatterji S."/>
            <person name="Chinwalla A."/>
            <person name="Civetta A."/>
            <person name="Clifton S.W."/>
            <person name="Comeron J.M."/>
            <person name="Costello J.C."/>
            <person name="Coyne J.A."/>
            <person name="Daub J."/>
            <person name="David R.G."/>
            <person name="Delcher A.L."/>
            <person name="Delehaunty K."/>
            <person name="Do C.B."/>
            <person name="Ebling H."/>
            <person name="Edwards K."/>
            <person name="Eickbush T."/>
            <person name="Evans J.D."/>
            <person name="Filipski A."/>
            <person name="Findeiss S."/>
            <person name="Freyhult E."/>
            <person name="Fulton L."/>
            <person name="Fulton R."/>
            <person name="Garcia A.C."/>
            <person name="Gardiner A."/>
            <person name="Garfield D.A."/>
            <person name="Garvin B.E."/>
            <person name="Gibson G."/>
            <person name="Gilbert D."/>
            <person name="Gnerre S."/>
            <person name="Godfrey J."/>
            <person name="Good R."/>
            <person name="Gotea V."/>
            <person name="Gravely B."/>
            <person name="Greenberg A.J."/>
            <person name="Griffiths-Jones S."/>
            <person name="Gross S."/>
            <person name="Guigo R."/>
            <person name="Gustafson E.A."/>
            <person name="Haerty W."/>
            <person name="Hahn M.W."/>
            <person name="Halligan D.L."/>
            <person name="Halpern A.L."/>
            <person name="Halter G.M."/>
            <person name="Han M.V."/>
            <person name="Heger A."/>
            <person name="Hillier L."/>
            <person name="Hinrichs A.S."/>
            <person name="Holmes I."/>
            <person name="Hoskins R.A."/>
            <person name="Hubisz M.J."/>
            <person name="Hultmark D."/>
            <person name="Huntley M.A."/>
            <person name="Jaffe D.B."/>
            <person name="Jagadeeshan S."/>
            <person name="Jeck W.R."/>
            <person name="Johnson J."/>
            <person name="Jones C.D."/>
            <person name="Jordan W.C."/>
            <person name="Karpen G.H."/>
            <person name="Kataoka E."/>
            <person name="Keightley P.D."/>
            <person name="Kheradpour P."/>
            <person name="Kirkness E.F."/>
            <person name="Koerich L.B."/>
            <person name="Kristiansen K."/>
            <person name="Kudrna D."/>
            <person name="Kulathinal R.J."/>
            <person name="Kumar S."/>
            <person name="Kwok R."/>
            <person name="Lander E."/>
            <person name="Langley C.H."/>
            <person name="Lapoint R."/>
            <person name="Lazzaro B.P."/>
            <person name="Lee S.J."/>
            <person name="Levesque L."/>
            <person name="Li R."/>
            <person name="Lin C.F."/>
            <person name="Lin M.F."/>
            <person name="Lindblad-Toh K."/>
            <person name="Llopart A."/>
            <person name="Long M."/>
            <person name="Low L."/>
            <person name="Lozovsky E."/>
            <person name="Lu J."/>
            <person name="Luo M."/>
            <person name="Machado C.A."/>
            <person name="Makalowski W."/>
            <person name="Marzo M."/>
            <person name="Matsuda M."/>
            <person name="Matzkin L."/>
            <person name="McAllister B."/>
            <person name="McBride C.S."/>
            <person name="McKernan B."/>
            <person name="McKernan K."/>
            <person name="Mendez-Lago M."/>
            <person name="Minx P."/>
            <person name="Mollenhauer M.U."/>
            <person name="Montooth K."/>
            <person name="Mount S.M."/>
            <person name="Mu X."/>
            <person name="Myers E."/>
            <person name="Negre B."/>
            <person name="Newfeld S."/>
            <person name="Nielsen R."/>
            <person name="Noor M.A."/>
            <person name="O'Grady P."/>
            <person name="Pachter L."/>
            <person name="Papaceit M."/>
            <person name="Parisi M.J."/>
            <person name="Parisi M."/>
            <person name="Parts L."/>
            <person name="Pedersen J.S."/>
            <person name="Pesole G."/>
            <person name="Phillippy A.M."/>
            <person name="Ponting C.P."/>
            <person name="Pop M."/>
            <person name="Porcelli D."/>
            <person name="Powell J.R."/>
            <person name="Prohaska S."/>
            <person name="Pruitt K."/>
            <person name="Puig M."/>
            <person name="Quesneville H."/>
            <person name="Ram K.R."/>
            <person name="Rand D."/>
            <person name="Rasmussen M.D."/>
            <person name="Reed L.K."/>
            <person name="Reenan R."/>
            <person name="Reily A."/>
            <person name="Remington K.A."/>
            <person name="Rieger T.T."/>
            <person name="Ritchie M.G."/>
            <person name="Robin C."/>
            <person name="Rogers Y.H."/>
            <person name="Rohde C."/>
            <person name="Rozas J."/>
            <person name="Rubenfield M.J."/>
            <person name="Ruiz A."/>
            <person name="Russo S."/>
            <person name="Salzberg S.L."/>
            <person name="Sanchez-Gracia A."/>
            <person name="Saranga D.J."/>
            <person name="Sato H."/>
            <person name="Schaeffer S.W."/>
            <person name="Schatz M.C."/>
            <person name="Schlenke T."/>
            <person name="Schwartz R."/>
            <person name="Segarra C."/>
            <person name="Singh R.S."/>
            <person name="Sirot L."/>
            <person name="Sirota M."/>
            <person name="Sisneros N.B."/>
            <person name="Smith C.D."/>
            <person name="Smith T.F."/>
            <person name="Spieth J."/>
            <person name="Stage D.E."/>
            <person name="Stark A."/>
            <person name="Stephan W."/>
            <person name="Strausberg R.L."/>
            <person name="Strempel S."/>
            <person name="Sturgill D."/>
            <person name="Sutton G."/>
            <person name="Sutton G.G."/>
            <person name="Tao W."/>
            <person name="Teichmann S."/>
            <person name="Tobari Y.N."/>
            <person name="Tomimura Y."/>
            <person name="Tsolas J.M."/>
            <person name="Valente V.L."/>
            <person name="Venter E."/>
            <person name="Venter J.C."/>
            <person name="Vicario S."/>
            <person name="Vieira F.G."/>
            <person name="Vilella A.J."/>
            <person name="Villasante A."/>
            <person name="Walenz B."/>
            <person name="Wang J."/>
            <person name="Wasserman M."/>
            <person name="Watts T."/>
            <person name="Wilson D."/>
            <person name="Wilson R.K."/>
            <person name="Wing R.A."/>
            <person name="Wolfner M.F."/>
            <person name="Wong A."/>
            <person name="Wong G.K."/>
            <person name="Wu C.I."/>
            <person name="Wu G."/>
            <person name="Yamamoto D."/>
            <person name="Yang H.P."/>
            <person name="Yang S.P."/>
            <person name="Yorke J.A."/>
            <person name="Yoshida K."/>
            <person name="Zdobnov E."/>
            <person name="Zhang P."/>
            <person name="Zhang Y."/>
            <person name="Zimin A.V."/>
            <person name="Baldwin J."/>
            <person name="Abdouelleil A."/>
            <person name="Abdulkadir J."/>
            <person name="Abebe A."/>
            <person name="Abera B."/>
            <person name="Abreu J."/>
            <person name="Acer S.C."/>
            <person name="Aftuck L."/>
            <person name="Alexander A."/>
            <person name="An P."/>
            <person name="Anderson E."/>
            <person name="Anderson S."/>
            <person name="Arachi H."/>
            <person name="Azer M."/>
            <person name="Bachantsang P."/>
            <person name="Barry A."/>
            <person name="Bayul T."/>
            <person name="Berlin A."/>
            <person name="Bessette D."/>
            <person name="Bloom T."/>
            <person name="Blye J."/>
            <person name="Boguslavskiy L."/>
            <person name="Bonnet C."/>
            <person name="Boukhgalter B."/>
            <person name="Bourzgui I."/>
            <person name="Brown A."/>
            <person name="Cahill P."/>
            <person name="Channer S."/>
            <person name="Cheshatsang Y."/>
            <person name="Chuda L."/>
            <person name="Citroen M."/>
            <person name="Collymore A."/>
            <person name="Cooke P."/>
            <person name="Costello M."/>
            <person name="D'Aco K."/>
            <person name="Daza R."/>
            <person name="De Haan G."/>
            <person name="DeGray S."/>
            <person name="DeMaso C."/>
            <person name="Dhargay N."/>
            <person name="Dooley K."/>
            <person name="Dooley E."/>
            <person name="Doricent M."/>
            <person name="Dorje P."/>
            <person name="Dorjee K."/>
            <person name="Dupes A."/>
            <person name="Elong R."/>
            <person name="Falk J."/>
            <person name="Farina A."/>
            <person name="Faro S."/>
            <person name="Ferguson D."/>
            <person name="Fisher S."/>
            <person name="Foley C.D."/>
            <person name="Franke A."/>
            <person name="Friedrich D."/>
            <person name="Gadbois L."/>
            <person name="Gearin G."/>
            <person name="Gearin C.R."/>
            <person name="Giannoukos G."/>
            <person name="Goode T."/>
            <person name="Graham J."/>
            <person name="Grandbois E."/>
            <person name="Grewal S."/>
            <person name="Gyaltsen K."/>
            <person name="Hafez N."/>
            <person name="Hagos B."/>
            <person name="Hall J."/>
            <person name="Henson C."/>
            <person name="Hollinger A."/>
            <person name="Honan T."/>
            <person name="Huard M.D."/>
            <person name="Hughes L."/>
            <person name="Hurhula B."/>
            <person name="Husby M.E."/>
            <person name="Kamat A."/>
            <person name="Kanga B."/>
            <person name="Kashin S."/>
            <person name="Khazanovich D."/>
            <person name="Kisner P."/>
            <person name="Lance K."/>
            <person name="Lara M."/>
            <person name="Lee W."/>
            <person name="Lennon N."/>
            <person name="Letendre F."/>
            <person name="LeVine R."/>
            <person name="Lipovsky A."/>
            <person name="Liu X."/>
            <person name="Liu J."/>
            <person name="Liu S."/>
            <person name="Lokyitsang T."/>
            <person name="Lokyitsang Y."/>
            <person name="Lubonja R."/>
            <person name="Lui A."/>
            <person name="MacDonald P."/>
            <person name="Magnisalis V."/>
            <person name="Maru K."/>
            <person name="Matthews C."/>
            <person name="McCusker W."/>
            <person name="McDonough S."/>
            <person name="Mehta T."/>
            <person name="Meldrim J."/>
            <person name="Meneus L."/>
            <person name="Mihai O."/>
            <person name="Mihalev A."/>
            <person name="Mihova T."/>
            <person name="Mittelman R."/>
            <person name="Mlenga V."/>
            <person name="Montmayeur A."/>
            <person name="Mulrain L."/>
            <person name="Navidi A."/>
            <person name="Naylor J."/>
            <person name="Negash T."/>
            <person name="Nguyen T."/>
            <person name="Nguyen N."/>
            <person name="Nicol R."/>
            <person name="Norbu C."/>
            <person name="Norbu N."/>
            <person name="Novod N."/>
            <person name="O'Neill B."/>
            <person name="Osman S."/>
            <person name="Markiewicz E."/>
            <person name="Oyono O.L."/>
            <person name="Patti C."/>
            <person name="Phunkhang P."/>
            <person name="Pierre F."/>
            <person name="Priest M."/>
            <person name="Raghuraman S."/>
            <person name="Rege F."/>
            <person name="Reyes R."/>
            <person name="Rise C."/>
            <person name="Rogov P."/>
            <person name="Ross K."/>
            <person name="Ryan E."/>
            <person name="Settipalli S."/>
            <person name="Shea T."/>
            <person name="Sherpa N."/>
            <person name="Shi L."/>
            <person name="Shih D."/>
            <person name="Sparrow T."/>
            <person name="Spaulding J."/>
            <person name="Stalker J."/>
            <person name="Stange-Thomann N."/>
            <person name="Stavropoulos S."/>
            <person name="Stone C."/>
            <person name="Strader C."/>
            <person name="Tesfaye S."/>
            <person name="Thomson T."/>
            <person name="Thoulutsang Y."/>
            <person name="Thoulutsang D."/>
            <person name="Topham K."/>
            <person name="Topping I."/>
            <person name="Tsamla T."/>
            <person name="Vassiliev H."/>
            <person name="Vo A."/>
            <person name="Wangchuk T."/>
            <person name="Wangdi T."/>
            <person name="Weiand M."/>
            <person name="Wilkinson J."/>
            <person name="Wilson A."/>
            <person name="Yadav S."/>
            <person name="Young G."/>
            <person name="Yu Q."/>
            <person name="Zembek L."/>
            <person name="Zhong D."/>
            <person name="Zimmer A."/>
            <person name="Zwirko Z."/>
            <person name="Jaffe D.B."/>
            <person name="Alvarez P."/>
            <person name="Brockman W."/>
            <person name="Butler J."/>
            <person name="Chin C."/>
            <person name="Gnerre S."/>
            <person name="Grabherr M."/>
            <person name="Kleber M."/>
            <person name="Mauceli E."/>
            <person name="MacCallum I."/>
        </authorList>
    </citation>
    <scope>NUCLEOTIDE SEQUENCE [LARGE SCALE GENOMIC DNA]</scope>
    <source>
        <strain evidence="19">Tucson 15287-2541.00</strain>
    </source>
</reference>
<evidence type="ECO:0000256" key="3">
    <source>
        <dbReference type="ARBA" id="ARBA00012191"/>
    </source>
</evidence>
<dbReference type="FunFam" id="1.20.1560.10:FF:000214">
    <property type="entry name" value="Multidrug resistance protein homolog 49"/>
    <property type="match status" value="1"/>
</dbReference>
<dbReference type="InParanoid" id="B4J512"/>
<evidence type="ECO:0000256" key="5">
    <source>
        <dbReference type="ARBA" id="ARBA00022692"/>
    </source>
</evidence>
<dbReference type="Pfam" id="PF00664">
    <property type="entry name" value="ABC_membrane"/>
    <property type="match status" value="2"/>
</dbReference>
<dbReference type="GO" id="GO:0008354">
    <property type="term" value="P:germ cell migration"/>
    <property type="evidence" value="ECO:0007669"/>
    <property type="project" value="EnsemblMetazoa"/>
</dbReference>
<evidence type="ECO:0000256" key="11">
    <source>
        <dbReference type="ARBA" id="ARBA00023136"/>
    </source>
</evidence>
<keyword evidence="4" id="KW-0813">Transport</keyword>
<dbReference type="GO" id="GO:0090374">
    <property type="term" value="P:oligopeptide export from mitochondrion"/>
    <property type="evidence" value="ECO:0007669"/>
    <property type="project" value="TreeGrafter"/>
</dbReference>